<feature type="non-terminal residue" evidence="2">
    <location>
        <position position="53"/>
    </location>
</feature>
<dbReference type="EMBL" id="JAPTMU010000002">
    <property type="protein sequence ID" value="KAJ4947062.1"/>
    <property type="molecule type" value="Genomic_DNA"/>
</dbReference>
<keyword evidence="3" id="KW-1185">Reference proteome</keyword>
<name>A0AAD6BLJ2_9TELE</name>
<evidence type="ECO:0000313" key="2">
    <source>
        <dbReference type="EMBL" id="KAJ4947062.1"/>
    </source>
</evidence>
<sequence>MVGDGGGEDLRSLGLLSLGSSRHKQKQGYPFPENTESGIVKYTRENTQQRSGE</sequence>
<comment type="caution">
    <text evidence="2">The sequence shown here is derived from an EMBL/GenBank/DDBJ whole genome shotgun (WGS) entry which is preliminary data.</text>
</comment>
<feature type="region of interest" description="Disordered" evidence="1">
    <location>
        <begin position="1"/>
        <end position="53"/>
    </location>
</feature>
<organism evidence="2 3">
    <name type="scientific">Pogonophryne albipinna</name>
    <dbReference type="NCBI Taxonomy" id="1090488"/>
    <lineage>
        <taxon>Eukaryota</taxon>
        <taxon>Metazoa</taxon>
        <taxon>Chordata</taxon>
        <taxon>Craniata</taxon>
        <taxon>Vertebrata</taxon>
        <taxon>Euteleostomi</taxon>
        <taxon>Actinopterygii</taxon>
        <taxon>Neopterygii</taxon>
        <taxon>Teleostei</taxon>
        <taxon>Neoteleostei</taxon>
        <taxon>Acanthomorphata</taxon>
        <taxon>Eupercaria</taxon>
        <taxon>Perciformes</taxon>
        <taxon>Notothenioidei</taxon>
        <taxon>Pogonophryne</taxon>
    </lineage>
</organism>
<dbReference type="Proteomes" id="UP001219934">
    <property type="component" value="Unassembled WGS sequence"/>
</dbReference>
<gene>
    <name evidence="2" type="ORF">JOQ06_009104</name>
</gene>
<accession>A0AAD6BLJ2</accession>
<reference evidence="2" key="1">
    <citation type="submission" date="2022-11" db="EMBL/GenBank/DDBJ databases">
        <title>Chromosome-level genome of Pogonophryne albipinna.</title>
        <authorList>
            <person name="Jo E."/>
        </authorList>
    </citation>
    <scope>NUCLEOTIDE SEQUENCE</scope>
    <source>
        <strain evidence="2">SGF0006</strain>
        <tissue evidence="2">Muscle</tissue>
    </source>
</reference>
<proteinExistence type="predicted"/>
<evidence type="ECO:0000313" key="3">
    <source>
        <dbReference type="Proteomes" id="UP001219934"/>
    </source>
</evidence>
<protein>
    <submittedName>
        <fullName evidence="2">Uncharacterized protein</fullName>
    </submittedName>
</protein>
<evidence type="ECO:0000256" key="1">
    <source>
        <dbReference type="SAM" id="MobiDB-lite"/>
    </source>
</evidence>
<dbReference type="AlphaFoldDB" id="A0AAD6BLJ2"/>